<evidence type="ECO:0000313" key="3">
    <source>
        <dbReference type="Proteomes" id="UP000036410"/>
    </source>
</evidence>
<feature type="transmembrane region" description="Helical" evidence="1">
    <location>
        <begin position="7"/>
        <end position="25"/>
    </location>
</feature>
<proteinExistence type="predicted"/>
<accession>A0A806TDB3</accession>
<keyword evidence="1" id="KW-0812">Transmembrane</keyword>
<sequence length="232" mass="27129">MKQHTKTIIVVITGATILIGGIWIINESRYPNVPAFKDHFTREFLNKDKKVDDGFYEFKSRTGQYTMWFPEEFVIANDDGQGYSKNGQNYEDWRALSTKKYKGENLIGQLNLKFFERSIKDEAVFVESTFKRRFHANKPKVIETKDKKIYYDNAYTYFKGTEEKVIEDKSSYIPNTYVAYVVDEHSNKTIEISYDSIGNNLSKNEGDKTNKQFLKMLKSIHFRPENNGDVRG</sequence>
<dbReference type="AlphaFoldDB" id="A0A806TDB3"/>
<protein>
    <submittedName>
        <fullName evidence="2">Uncharacterized protein</fullName>
    </submittedName>
</protein>
<evidence type="ECO:0000313" key="2">
    <source>
        <dbReference type="EMBL" id="AKP76012.1"/>
    </source>
</evidence>
<reference evidence="2 3" key="1">
    <citation type="submission" date="2015-01" db="EMBL/GenBank/DDBJ databases">
        <title>Genome sequence of bacillus megaterium Q3.</title>
        <authorList>
            <person name="Wang Y."/>
            <person name="Luo K."/>
            <person name="Bai L."/>
            <person name="Luo F."/>
        </authorList>
    </citation>
    <scope>NUCLEOTIDE SEQUENCE [LARGE SCALE GENOMIC DNA]</scope>
    <source>
        <strain evidence="2 3">Q3</strain>
    </source>
</reference>
<organism evidence="2 3">
    <name type="scientific">Priestia megaterium Q3</name>
    <dbReference type="NCBI Taxonomy" id="1452722"/>
    <lineage>
        <taxon>Bacteria</taxon>
        <taxon>Bacillati</taxon>
        <taxon>Bacillota</taxon>
        <taxon>Bacilli</taxon>
        <taxon>Bacillales</taxon>
        <taxon>Bacillaceae</taxon>
        <taxon>Priestia</taxon>
    </lineage>
</organism>
<keyword evidence="1" id="KW-0472">Membrane</keyword>
<keyword evidence="1" id="KW-1133">Transmembrane helix</keyword>
<name>A0A806TDB3_PRIMG</name>
<dbReference type="Proteomes" id="UP000036410">
    <property type="component" value="Chromosome"/>
</dbReference>
<dbReference type="EMBL" id="CP010586">
    <property type="protein sequence ID" value="AKP76012.1"/>
    <property type="molecule type" value="Genomic_DNA"/>
</dbReference>
<dbReference type="RefSeq" id="WP_028412276.1">
    <property type="nucleotide sequence ID" value="NZ_CP010586.1"/>
</dbReference>
<evidence type="ECO:0000256" key="1">
    <source>
        <dbReference type="SAM" id="Phobius"/>
    </source>
</evidence>
<gene>
    <name evidence="2" type="ORF">AS52_01047</name>
</gene>